<dbReference type="InterPro" id="IPR014748">
    <property type="entry name" value="Enoyl-CoA_hydra_C"/>
</dbReference>
<name>A0A5F0KE23_9GAMM</name>
<gene>
    <name evidence="2" type="ORF">DRM93_04420</name>
    <name evidence="3" type="ORF">DRM94_04420</name>
</gene>
<dbReference type="InterPro" id="IPR029045">
    <property type="entry name" value="ClpP/crotonase-like_dom_sf"/>
</dbReference>
<evidence type="ECO:0000313" key="5">
    <source>
        <dbReference type="Proteomes" id="UP000297914"/>
    </source>
</evidence>
<dbReference type="GO" id="GO:0003824">
    <property type="term" value="F:catalytic activity"/>
    <property type="evidence" value="ECO:0007669"/>
    <property type="project" value="UniProtKB-ARBA"/>
</dbReference>
<dbReference type="EMBL" id="QORL01000006">
    <property type="protein sequence ID" value="TFF79131.1"/>
    <property type="molecule type" value="Genomic_DNA"/>
</dbReference>
<dbReference type="Pfam" id="PF00378">
    <property type="entry name" value="ECH_1"/>
    <property type="match status" value="1"/>
</dbReference>
<dbReference type="InterPro" id="IPR001753">
    <property type="entry name" value="Enoyl-CoA_hydra/iso"/>
</dbReference>
<dbReference type="CDD" id="cd06558">
    <property type="entry name" value="crotonase-like"/>
    <property type="match status" value="1"/>
</dbReference>
<dbReference type="PANTHER" id="PTHR42964">
    <property type="entry name" value="ENOYL-COA HYDRATASE"/>
    <property type="match status" value="1"/>
</dbReference>
<dbReference type="Gene3D" id="1.10.12.10">
    <property type="entry name" value="Lyase 2-enoyl-coa Hydratase, Chain A, domain 2"/>
    <property type="match status" value="1"/>
</dbReference>
<evidence type="ECO:0000313" key="4">
    <source>
        <dbReference type="Proteomes" id="UP000297720"/>
    </source>
</evidence>
<evidence type="ECO:0000256" key="1">
    <source>
        <dbReference type="ARBA" id="ARBA00005254"/>
    </source>
</evidence>
<dbReference type="PANTHER" id="PTHR42964:SF1">
    <property type="entry name" value="POLYKETIDE BIOSYNTHESIS ENOYL-COA HYDRATASE PKSH-RELATED"/>
    <property type="match status" value="1"/>
</dbReference>
<accession>A0A5F0KE23</accession>
<protein>
    <submittedName>
        <fullName evidence="3">Crotonase</fullName>
    </submittedName>
</protein>
<comment type="similarity">
    <text evidence="1">Belongs to the enoyl-CoA hydratase/isomerase family.</text>
</comment>
<evidence type="ECO:0000313" key="2">
    <source>
        <dbReference type="EMBL" id="TFF79131.1"/>
    </source>
</evidence>
<dbReference type="EMBL" id="QORK01000006">
    <property type="protein sequence ID" value="TFF82706.1"/>
    <property type="molecule type" value="Genomic_DNA"/>
</dbReference>
<comment type="caution">
    <text evidence="3">The sequence shown here is derived from an EMBL/GenBank/DDBJ whole genome shotgun (WGS) entry which is preliminary data.</text>
</comment>
<dbReference type="Proteomes" id="UP000297720">
    <property type="component" value="Unassembled WGS sequence"/>
</dbReference>
<organism evidence="3 5">
    <name type="scientific">Aeromonas taiwanensis</name>
    <dbReference type="NCBI Taxonomy" id="633417"/>
    <lineage>
        <taxon>Bacteria</taxon>
        <taxon>Pseudomonadati</taxon>
        <taxon>Pseudomonadota</taxon>
        <taxon>Gammaproteobacteria</taxon>
        <taxon>Aeromonadales</taxon>
        <taxon>Aeromonadaceae</taxon>
        <taxon>Aeromonas</taxon>
    </lineage>
</organism>
<evidence type="ECO:0000313" key="3">
    <source>
        <dbReference type="EMBL" id="TFF82706.1"/>
    </source>
</evidence>
<keyword evidence="4" id="KW-1185">Reference proteome</keyword>
<dbReference type="OrthoDB" id="9807606at2"/>
<dbReference type="AlphaFoldDB" id="A0A5F0KE23"/>
<reference evidence="3 5" key="1">
    <citation type="submission" date="2018-06" db="EMBL/GenBank/DDBJ databases">
        <title>Occurrence of a novel blaKPC-2- and qnrS2- harbouring IncP6 plasmid from Aeromonas taiwanensis isolates recovered from the river sediments.</title>
        <authorList>
            <person name="Zheng B."/>
            <person name="Yu X."/>
            <person name="Xiao Y."/>
        </authorList>
    </citation>
    <scope>NUCLEOTIDE SEQUENCE [LARGE SCALE GENOMIC DNA]</scope>
    <source>
        <strain evidence="2 4">1713</strain>
        <strain evidence="3 5">198</strain>
    </source>
</reference>
<dbReference type="RefSeq" id="WP_134694936.1">
    <property type="nucleotide sequence ID" value="NZ_QORJ01000007.1"/>
</dbReference>
<sequence>MSDPLCNDPLAHFRLERHGPLIELVLARPARHNALDADLMQGLLDCLDDLAHCHGQPLAERPHVLLLRAEGPHFCAGADLNWMRKMAQGEFDPSSFDKNREDARVLSHLMQALDTLPFPTVALVQGAAYGGALGLVCACDIVLASDDARFCLSEVSLGLVPAVISPYVVRAMGTRQARRYMLSAEPFDAITACRLNVVHRLCHPDQLLSEGRAMALRLCQNGPEAMKETKRLLAAIEAHPGPQHEERTVETIARVRVGLEAQEGIQAFFDKRPPSWRPRFKDET</sequence>
<dbReference type="GO" id="GO:0008300">
    <property type="term" value="P:isoprenoid catabolic process"/>
    <property type="evidence" value="ECO:0007669"/>
    <property type="project" value="TreeGrafter"/>
</dbReference>
<dbReference type="InterPro" id="IPR051683">
    <property type="entry name" value="Enoyl-CoA_Hydratase/Isomerase"/>
</dbReference>
<proteinExistence type="inferred from homology"/>
<dbReference type="SUPFAM" id="SSF52096">
    <property type="entry name" value="ClpP/crotonase"/>
    <property type="match status" value="1"/>
</dbReference>
<dbReference type="Gene3D" id="3.90.226.10">
    <property type="entry name" value="2-enoyl-CoA Hydratase, Chain A, domain 1"/>
    <property type="match status" value="1"/>
</dbReference>
<dbReference type="Proteomes" id="UP000297914">
    <property type="component" value="Unassembled WGS sequence"/>
</dbReference>